<comment type="similarity">
    <text evidence="1 5">Belongs to the universal ribosomal protein uL29 family.</text>
</comment>
<proteinExistence type="inferred from homology"/>
<evidence type="ECO:0000313" key="7">
    <source>
        <dbReference type="Proteomes" id="UP000298685"/>
    </source>
</evidence>
<evidence type="ECO:0000256" key="4">
    <source>
        <dbReference type="ARBA" id="ARBA00035204"/>
    </source>
</evidence>
<keyword evidence="3 5" id="KW-0687">Ribonucleoprotein</keyword>
<organism evidence="6 7">
    <name type="scientific">Buchnera aphidicola</name>
    <name type="common">Sarucallis kahawaluokalani</name>
    <dbReference type="NCBI Taxonomy" id="1241878"/>
    <lineage>
        <taxon>Bacteria</taxon>
        <taxon>Pseudomonadati</taxon>
        <taxon>Pseudomonadota</taxon>
        <taxon>Gammaproteobacteria</taxon>
        <taxon>Enterobacterales</taxon>
        <taxon>Erwiniaceae</taxon>
        <taxon>Buchnera</taxon>
    </lineage>
</organism>
<dbReference type="GO" id="GO:0005840">
    <property type="term" value="C:ribosome"/>
    <property type="evidence" value="ECO:0007669"/>
    <property type="project" value="UniProtKB-KW"/>
</dbReference>
<reference evidence="6 7" key="1">
    <citation type="submission" date="2018-10" db="EMBL/GenBank/DDBJ databases">
        <title>Comparative functional genomics of the obligate endosymbiont Buchnera aphidicola.</title>
        <authorList>
            <person name="Chong R.A."/>
        </authorList>
    </citation>
    <scope>NUCLEOTIDE SEQUENCE [LARGE SCALE GENOMIC DNA]</scope>
    <source>
        <strain evidence="6 7">Ska</strain>
    </source>
</reference>
<dbReference type="InterPro" id="IPR036049">
    <property type="entry name" value="Ribosomal_uL29_sf"/>
</dbReference>
<dbReference type="Pfam" id="PF00831">
    <property type="entry name" value="Ribosomal_L29"/>
    <property type="match status" value="1"/>
</dbReference>
<accession>A0A4D6Y874</accession>
<dbReference type="GO" id="GO:1990904">
    <property type="term" value="C:ribonucleoprotein complex"/>
    <property type="evidence" value="ECO:0007669"/>
    <property type="project" value="UniProtKB-KW"/>
</dbReference>
<evidence type="ECO:0000256" key="1">
    <source>
        <dbReference type="ARBA" id="ARBA00009254"/>
    </source>
</evidence>
<sequence length="65" mass="7823">MKLVKWHKTTINNLHTELVHLFREQFSLKMQFSTGKLKKNHMLRVVRKKIARIKTIITLKSKDHV</sequence>
<dbReference type="HAMAP" id="MF_00374">
    <property type="entry name" value="Ribosomal_uL29"/>
    <property type="match status" value="1"/>
</dbReference>
<dbReference type="GO" id="GO:0006412">
    <property type="term" value="P:translation"/>
    <property type="evidence" value="ECO:0007669"/>
    <property type="project" value="UniProtKB-UniRule"/>
</dbReference>
<evidence type="ECO:0000256" key="3">
    <source>
        <dbReference type="ARBA" id="ARBA00023274"/>
    </source>
</evidence>
<dbReference type="Gene3D" id="6.10.140.1970">
    <property type="match status" value="1"/>
</dbReference>
<dbReference type="NCBIfam" id="TIGR00012">
    <property type="entry name" value="L29"/>
    <property type="match status" value="1"/>
</dbReference>
<gene>
    <name evidence="5" type="primary">rpmC</name>
    <name evidence="6" type="ORF">D9V78_01775</name>
</gene>
<dbReference type="GO" id="GO:0003735">
    <property type="term" value="F:structural constituent of ribosome"/>
    <property type="evidence" value="ECO:0007669"/>
    <property type="project" value="InterPro"/>
</dbReference>
<evidence type="ECO:0000313" key="6">
    <source>
        <dbReference type="EMBL" id="QCI26126.1"/>
    </source>
</evidence>
<dbReference type="RefSeq" id="WP_158350823.1">
    <property type="nucleotide sequence ID" value="NZ_CP032999.1"/>
</dbReference>
<keyword evidence="2 5" id="KW-0689">Ribosomal protein</keyword>
<dbReference type="EMBL" id="CP032999">
    <property type="protein sequence ID" value="QCI26126.1"/>
    <property type="molecule type" value="Genomic_DNA"/>
</dbReference>
<dbReference type="Proteomes" id="UP000298685">
    <property type="component" value="Chromosome"/>
</dbReference>
<dbReference type="InterPro" id="IPR001854">
    <property type="entry name" value="Ribosomal_uL29"/>
</dbReference>
<dbReference type="OrthoDB" id="9815192at2"/>
<evidence type="ECO:0000256" key="5">
    <source>
        <dbReference type="HAMAP-Rule" id="MF_00374"/>
    </source>
</evidence>
<name>A0A4D6Y874_9GAMM</name>
<evidence type="ECO:0000256" key="2">
    <source>
        <dbReference type="ARBA" id="ARBA00022980"/>
    </source>
</evidence>
<protein>
    <recommendedName>
        <fullName evidence="4 5">Large ribosomal subunit protein uL29</fullName>
    </recommendedName>
</protein>
<dbReference type="SUPFAM" id="SSF46561">
    <property type="entry name" value="Ribosomal protein L29 (L29p)"/>
    <property type="match status" value="1"/>
</dbReference>
<dbReference type="CDD" id="cd00427">
    <property type="entry name" value="Ribosomal_L29_HIP"/>
    <property type="match status" value="1"/>
</dbReference>
<dbReference type="AlphaFoldDB" id="A0A4D6Y874"/>